<keyword evidence="1" id="KW-0963">Cytoplasm</keyword>
<sequence length="139" mass="15569">MNFIEITDQELPTLDVISKKVHDNAAGAIATFSGTTRDTFQGKRVVRLDYEAYEPMAVKVLKELTEEARRLWDLTHIAIYHRIGTVPIGGTSVVIACSSVHRAEALHATEFLIDHLKARCPIWKKEVYEDGSVWKGSCA</sequence>
<name>A0A1X2HMN2_SYNRA</name>
<evidence type="ECO:0000256" key="3">
    <source>
        <dbReference type="ARBA" id="ARBA00023150"/>
    </source>
</evidence>
<dbReference type="GO" id="GO:0016740">
    <property type="term" value="F:transferase activity"/>
    <property type="evidence" value="ECO:0007669"/>
    <property type="project" value="UniProtKB-KW"/>
</dbReference>
<dbReference type="Pfam" id="PF02391">
    <property type="entry name" value="MoaE"/>
    <property type="match status" value="1"/>
</dbReference>
<gene>
    <name evidence="4" type="ORF">BCR43DRAFT_485513</name>
</gene>
<dbReference type="EMBL" id="MCGN01000002">
    <property type="protein sequence ID" value="ORZ00608.1"/>
    <property type="molecule type" value="Genomic_DNA"/>
</dbReference>
<evidence type="ECO:0000256" key="1">
    <source>
        <dbReference type="ARBA" id="ARBA00022490"/>
    </source>
</evidence>
<dbReference type="GO" id="GO:0006777">
    <property type="term" value="P:Mo-molybdopterin cofactor biosynthetic process"/>
    <property type="evidence" value="ECO:0007669"/>
    <property type="project" value="UniProtKB-KW"/>
</dbReference>
<dbReference type="FunFam" id="3.90.1170.40:FF:000002">
    <property type="entry name" value="Molybdopterin synthase catalytic subunit"/>
    <property type="match status" value="1"/>
</dbReference>
<keyword evidence="5" id="KW-1185">Reference proteome</keyword>
<organism evidence="4 5">
    <name type="scientific">Syncephalastrum racemosum</name>
    <name type="common">Filamentous fungus</name>
    <dbReference type="NCBI Taxonomy" id="13706"/>
    <lineage>
        <taxon>Eukaryota</taxon>
        <taxon>Fungi</taxon>
        <taxon>Fungi incertae sedis</taxon>
        <taxon>Mucoromycota</taxon>
        <taxon>Mucoromycotina</taxon>
        <taxon>Mucoromycetes</taxon>
        <taxon>Mucorales</taxon>
        <taxon>Syncephalastraceae</taxon>
        <taxon>Syncephalastrum</taxon>
    </lineage>
</organism>
<accession>A0A1X2HMN2</accession>
<dbReference type="OrthoDB" id="5531344at2759"/>
<dbReference type="CDD" id="cd00756">
    <property type="entry name" value="MoaE"/>
    <property type="match status" value="1"/>
</dbReference>
<evidence type="ECO:0000313" key="5">
    <source>
        <dbReference type="Proteomes" id="UP000242180"/>
    </source>
</evidence>
<proteinExistence type="predicted"/>
<dbReference type="InterPro" id="IPR003448">
    <property type="entry name" value="Mopterin_biosynth_MoaE"/>
</dbReference>
<evidence type="ECO:0000256" key="2">
    <source>
        <dbReference type="ARBA" id="ARBA00022679"/>
    </source>
</evidence>
<dbReference type="STRING" id="13706.A0A1X2HMN2"/>
<keyword evidence="3" id="KW-0501">Molybdenum cofactor biosynthesis</keyword>
<dbReference type="SUPFAM" id="SSF54690">
    <property type="entry name" value="Molybdopterin synthase subunit MoaE"/>
    <property type="match status" value="1"/>
</dbReference>
<dbReference type="PANTHER" id="PTHR23404">
    <property type="entry name" value="MOLYBDOPTERIN SYNTHASE RELATED"/>
    <property type="match status" value="1"/>
</dbReference>
<keyword evidence="2" id="KW-0808">Transferase</keyword>
<dbReference type="OMA" id="GEICLFV"/>
<protein>
    <submittedName>
        <fullName evidence="4">Molybdopterin synthase catalytic subunit-like protein</fullName>
    </submittedName>
</protein>
<evidence type="ECO:0000313" key="4">
    <source>
        <dbReference type="EMBL" id="ORZ00608.1"/>
    </source>
</evidence>
<dbReference type="Proteomes" id="UP000242180">
    <property type="component" value="Unassembled WGS sequence"/>
</dbReference>
<dbReference type="InParanoid" id="A0A1X2HMN2"/>
<dbReference type="Gene3D" id="3.90.1170.40">
    <property type="entry name" value="Molybdopterin biosynthesis MoaE subunit"/>
    <property type="match status" value="1"/>
</dbReference>
<dbReference type="InterPro" id="IPR036563">
    <property type="entry name" value="MoaE_sf"/>
</dbReference>
<comment type="caution">
    <text evidence="4">The sequence shown here is derived from an EMBL/GenBank/DDBJ whole genome shotgun (WGS) entry which is preliminary data.</text>
</comment>
<reference evidence="4 5" key="1">
    <citation type="submission" date="2016-07" db="EMBL/GenBank/DDBJ databases">
        <title>Pervasive Adenine N6-methylation of Active Genes in Fungi.</title>
        <authorList>
            <consortium name="DOE Joint Genome Institute"/>
            <person name="Mondo S.J."/>
            <person name="Dannebaum R.O."/>
            <person name="Kuo R.C."/>
            <person name="Labutti K."/>
            <person name="Haridas S."/>
            <person name="Kuo A."/>
            <person name="Salamov A."/>
            <person name="Ahrendt S.R."/>
            <person name="Lipzen A."/>
            <person name="Sullivan W."/>
            <person name="Andreopoulos W.B."/>
            <person name="Clum A."/>
            <person name="Lindquist E."/>
            <person name="Daum C."/>
            <person name="Ramamoorthy G.K."/>
            <person name="Gryganskyi A."/>
            <person name="Culley D."/>
            <person name="Magnuson J.K."/>
            <person name="James T.Y."/>
            <person name="O'Malley M.A."/>
            <person name="Stajich J.E."/>
            <person name="Spatafora J.W."/>
            <person name="Visel A."/>
            <person name="Grigoriev I.V."/>
        </authorList>
    </citation>
    <scope>NUCLEOTIDE SEQUENCE [LARGE SCALE GENOMIC DNA]</scope>
    <source>
        <strain evidence="4 5">NRRL 2496</strain>
    </source>
</reference>
<dbReference type="AlphaFoldDB" id="A0A1X2HMN2"/>